<evidence type="ECO:0000313" key="2">
    <source>
        <dbReference type="Proteomes" id="UP000463939"/>
    </source>
</evidence>
<dbReference type="RefSeq" id="WP_162085410.1">
    <property type="nucleotide sequence ID" value="NZ_AP021881.1"/>
</dbReference>
<keyword evidence="2" id="KW-1185">Reference proteome</keyword>
<sequence length="60" mass="6845">MTVFRNKKGVAINNDKNDIYYRDILYGLSCDTPAIGEKSLQSNLFTEVDGKRLRVGKIHK</sequence>
<proteinExistence type="predicted"/>
<evidence type="ECO:0000313" key="1">
    <source>
        <dbReference type="EMBL" id="BBP01670.1"/>
    </source>
</evidence>
<accession>A0A809SIC3</accession>
<protein>
    <submittedName>
        <fullName evidence="1">Uncharacterized protein</fullName>
    </submittedName>
</protein>
<dbReference type="EMBL" id="AP021881">
    <property type="protein sequence ID" value="BBP01670.1"/>
    <property type="molecule type" value="Genomic_DNA"/>
</dbReference>
<name>A0A809SIC3_9PROT</name>
<organism evidence="1 2">
    <name type="scientific">Sulfuriferula nivalis</name>
    <dbReference type="NCBI Taxonomy" id="2675298"/>
    <lineage>
        <taxon>Bacteria</taxon>
        <taxon>Pseudomonadati</taxon>
        <taxon>Pseudomonadota</taxon>
        <taxon>Betaproteobacteria</taxon>
        <taxon>Nitrosomonadales</taxon>
        <taxon>Sulfuricellaceae</taxon>
        <taxon>Sulfuriferula</taxon>
    </lineage>
</organism>
<gene>
    <name evidence="1" type="ORF">SFSGTM_23780</name>
</gene>
<reference evidence="2" key="1">
    <citation type="submission" date="2019-11" db="EMBL/GenBank/DDBJ databases">
        <title>Isolation and characterization of a novel species in the genus Sulfuriferula.</title>
        <authorList>
            <person name="Mochizuki J."/>
            <person name="Kojima H."/>
            <person name="Fukui M."/>
        </authorList>
    </citation>
    <scope>NUCLEOTIDE SEQUENCE [LARGE SCALE GENOMIC DNA]</scope>
    <source>
        <strain evidence="2">SGTM</strain>
    </source>
</reference>
<dbReference type="AlphaFoldDB" id="A0A809SIC3"/>
<dbReference type="KEGG" id="sniv:SFSGTM_23780"/>
<dbReference type="Proteomes" id="UP000463939">
    <property type="component" value="Chromosome"/>
</dbReference>